<evidence type="ECO:0000259" key="1">
    <source>
        <dbReference type="Pfam" id="PF16363"/>
    </source>
</evidence>
<dbReference type="HOGENOM" id="CLU_007383_1_7_6"/>
<dbReference type="STRING" id="1445510.YC6258_05311"/>
<dbReference type="EMBL" id="CP007142">
    <property type="protein sequence ID" value="AJQ97341.1"/>
    <property type="molecule type" value="Genomic_DNA"/>
</dbReference>
<dbReference type="GO" id="GO:0003978">
    <property type="term" value="F:UDP-glucose 4-epimerase activity"/>
    <property type="evidence" value="ECO:0007669"/>
    <property type="project" value="UniProtKB-EC"/>
</dbReference>
<dbReference type="Proteomes" id="UP000032266">
    <property type="component" value="Chromosome"/>
</dbReference>
<dbReference type="PANTHER" id="PTHR43000">
    <property type="entry name" value="DTDP-D-GLUCOSE 4,6-DEHYDRATASE-RELATED"/>
    <property type="match status" value="1"/>
</dbReference>
<dbReference type="KEGG" id="gsn:YC6258_05311"/>
<dbReference type="SUPFAM" id="SSF51735">
    <property type="entry name" value="NAD(P)-binding Rossmann-fold domains"/>
    <property type="match status" value="1"/>
</dbReference>
<name>A0A0C5VT27_9GAMM</name>
<evidence type="ECO:0000313" key="3">
    <source>
        <dbReference type="Proteomes" id="UP000032266"/>
    </source>
</evidence>
<keyword evidence="3" id="KW-1185">Reference proteome</keyword>
<dbReference type="InterPro" id="IPR036291">
    <property type="entry name" value="NAD(P)-bd_dom_sf"/>
</dbReference>
<accession>A0A0C5VT27</accession>
<feature type="domain" description="NAD(P)-binding" evidence="1">
    <location>
        <begin position="11"/>
        <end position="296"/>
    </location>
</feature>
<protein>
    <submittedName>
        <fullName evidence="2">Nucleoside-diphosphate-sugar epimerase</fullName>
        <ecNumber evidence="2">5.1.3.2</ecNumber>
    </submittedName>
</protein>
<gene>
    <name evidence="2" type="ORF">YC6258_05311</name>
</gene>
<dbReference type="EC" id="5.1.3.2" evidence="2"/>
<reference evidence="2 3" key="1">
    <citation type="submission" date="2014-01" db="EMBL/GenBank/DDBJ databases">
        <title>Full genme sequencing of cellulolytic bacterium Gynuella sunshinyii YC6258T gen. nov., sp. nov.</title>
        <authorList>
            <person name="Khan H."/>
            <person name="Chung E.J."/>
            <person name="Chung Y.R."/>
        </authorList>
    </citation>
    <scope>NUCLEOTIDE SEQUENCE [LARGE SCALE GENOMIC DNA]</scope>
    <source>
        <strain evidence="2 3">YC6258</strain>
    </source>
</reference>
<sequence>MKSVSPSKSILITGAKGFTGRHLRRHLEALGYDVYGTCFSTTNDAHLIQCDLLDEDEVNAVVQRLLPSYVIHLAAISFVGENNSELFYKVNILGTENLLKALAALKHKPQKVVIASSAAVYGNQNASVLDENMRSVPVNHYGISKLGTELLARTFFEQLDIIITRPFNYTGPGQPAHFLIPKIVQHFVEKKPVIELGNLHIYREFNDIRMVVDVYERLLKSGISSDIVNVCSGNLTSLLEVIEFMKRLTGHKIEVAVNPLFVRANEIERLSGSTQRLHSLVGDIRAYSIDETLKNMLENYND</sequence>
<organism evidence="2 3">
    <name type="scientific">Gynuella sunshinyii YC6258</name>
    <dbReference type="NCBI Taxonomy" id="1445510"/>
    <lineage>
        <taxon>Bacteria</taxon>
        <taxon>Pseudomonadati</taxon>
        <taxon>Pseudomonadota</taxon>
        <taxon>Gammaproteobacteria</taxon>
        <taxon>Oceanospirillales</taxon>
        <taxon>Saccharospirillaceae</taxon>
        <taxon>Gynuella</taxon>
    </lineage>
</organism>
<dbReference type="Pfam" id="PF16363">
    <property type="entry name" value="GDP_Man_Dehyd"/>
    <property type="match status" value="1"/>
</dbReference>
<evidence type="ECO:0000313" key="2">
    <source>
        <dbReference type="EMBL" id="AJQ97341.1"/>
    </source>
</evidence>
<dbReference type="Gene3D" id="3.90.25.10">
    <property type="entry name" value="UDP-galactose 4-epimerase, domain 1"/>
    <property type="match status" value="1"/>
</dbReference>
<dbReference type="AlphaFoldDB" id="A0A0C5VT27"/>
<keyword evidence="2" id="KW-0413">Isomerase</keyword>
<dbReference type="Gene3D" id="3.40.50.720">
    <property type="entry name" value="NAD(P)-binding Rossmann-like Domain"/>
    <property type="match status" value="1"/>
</dbReference>
<dbReference type="RefSeq" id="WP_044619111.1">
    <property type="nucleotide sequence ID" value="NZ_CP007142.1"/>
</dbReference>
<dbReference type="OrthoDB" id="9801056at2"/>
<proteinExistence type="predicted"/>
<dbReference type="InterPro" id="IPR016040">
    <property type="entry name" value="NAD(P)-bd_dom"/>
</dbReference>